<evidence type="ECO:0000259" key="2">
    <source>
        <dbReference type="Pfam" id="PF17921"/>
    </source>
</evidence>
<proteinExistence type="predicted"/>
<keyword evidence="5" id="KW-1185">Reference proteome</keyword>
<dbReference type="SUPFAM" id="SSF56672">
    <property type="entry name" value="DNA/RNA polymerases"/>
    <property type="match status" value="1"/>
</dbReference>
<dbReference type="InterPro" id="IPR036397">
    <property type="entry name" value="RNaseH_sf"/>
</dbReference>
<dbReference type="PANTHER" id="PTHR46148">
    <property type="entry name" value="CHROMO DOMAIN-CONTAINING PROTEIN"/>
    <property type="match status" value="1"/>
</dbReference>
<feature type="domain" description="Reverse transcriptase/retrotransposon-derived protein RNase H-like" evidence="1">
    <location>
        <begin position="41"/>
        <end position="98"/>
    </location>
</feature>
<dbReference type="Gene3D" id="1.10.340.70">
    <property type="match status" value="1"/>
</dbReference>
<dbReference type="InterPro" id="IPR056924">
    <property type="entry name" value="SH3_Tf2-1"/>
</dbReference>
<dbReference type="OrthoDB" id="996762at2759"/>
<dbReference type="Pfam" id="PF17919">
    <property type="entry name" value="RT_RNaseH_2"/>
    <property type="match status" value="1"/>
</dbReference>
<organism evidence="4 5">
    <name type="scientific">Gossypium australe</name>
    <dbReference type="NCBI Taxonomy" id="47621"/>
    <lineage>
        <taxon>Eukaryota</taxon>
        <taxon>Viridiplantae</taxon>
        <taxon>Streptophyta</taxon>
        <taxon>Embryophyta</taxon>
        <taxon>Tracheophyta</taxon>
        <taxon>Spermatophyta</taxon>
        <taxon>Magnoliopsida</taxon>
        <taxon>eudicotyledons</taxon>
        <taxon>Gunneridae</taxon>
        <taxon>Pentapetalae</taxon>
        <taxon>rosids</taxon>
        <taxon>malvids</taxon>
        <taxon>Malvales</taxon>
        <taxon>Malvaceae</taxon>
        <taxon>Malvoideae</taxon>
        <taxon>Gossypium</taxon>
    </lineage>
</organism>
<dbReference type="Pfam" id="PF24626">
    <property type="entry name" value="SH3_Tf2-1"/>
    <property type="match status" value="1"/>
</dbReference>
<feature type="domain" description="Integrase zinc-binding" evidence="2">
    <location>
        <begin position="141"/>
        <end position="182"/>
    </location>
</feature>
<feature type="domain" description="Tf2-1-like SH3-like" evidence="3">
    <location>
        <begin position="249"/>
        <end position="314"/>
    </location>
</feature>
<dbReference type="Pfam" id="PF17921">
    <property type="entry name" value="Integrase_H2C2"/>
    <property type="match status" value="1"/>
</dbReference>
<evidence type="ECO:0000313" key="5">
    <source>
        <dbReference type="Proteomes" id="UP000325315"/>
    </source>
</evidence>
<evidence type="ECO:0000259" key="3">
    <source>
        <dbReference type="Pfam" id="PF24626"/>
    </source>
</evidence>
<protein>
    <submittedName>
        <fullName evidence="4">Retrovirus-related Pol polyprotein from transposon 17.6</fullName>
    </submittedName>
</protein>
<sequence>MLSLVNASSGCLSYYRRFVEGFSLIASLITKLLRKNASFKWFEEHQSSFEKLKSVLTQAPILVQPESGKDFVVYSDALHFDLGCVLMQDDYDYTIEYHPGKANVVADALSIQRLQQVVSSEASEFDLNSDRVLCFRSQSLYSMHPGGNKMYRDLRVLYWWSGLKREVTTFVSLCLMCQKVKVKHQLSLELLQPVKIPQWKGSWKDHLPLAEFAYKNSSQSSIQMEPNEALYGRKCRTLRVGLNIEYSVGDQVFLKVSSWQKVLRFGRKGKLSSRSIEPYCILKWVGPVSYQLEKPPKLDRIHDMFHVSMLRRYRSGPFYIVFVEVIDVKSDLTFEEEPVQILERDVKVLQRKIVPLVKVLWLNHGTEEAT</sequence>
<dbReference type="EMBL" id="SMMG02000003">
    <property type="protein sequence ID" value="KAA3480098.1"/>
    <property type="molecule type" value="Genomic_DNA"/>
</dbReference>
<dbReference type="InterPro" id="IPR043128">
    <property type="entry name" value="Rev_trsase/Diguanyl_cyclase"/>
</dbReference>
<dbReference type="Proteomes" id="UP000325315">
    <property type="component" value="Unassembled WGS sequence"/>
</dbReference>
<dbReference type="Gene3D" id="3.30.420.10">
    <property type="entry name" value="Ribonuclease H-like superfamily/Ribonuclease H"/>
    <property type="match status" value="1"/>
</dbReference>
<accession>A0A5B6WG02</accession>
<dbReference type="GO" id="GO:0003676">
    <property type="term" value="F:nucleic acid binding"/>
    <property type="evidence" value="ECO:0007669"/>
    <property type="project" value="InterPro"/>
</dbReference>
<dbReference type="PANTHER" id="PTHR46148:SF44">
    <property type="entry name" value="GAG-POL POLYPROTEIN"/>
    <property type="match status" value="1"/>
</dbReference>
<dbReference type="InterPro" id="IPR043502">
    <property type="entry name" value="DNA/RNA_pol_sf"/>
</dbReference>
<evidence type="ECO:0000313" key="4">
    <source>
        <dbReference type="EMBL" id="KAA3480098.1"/>
    </source>
</evidence>
<reference evidence="5" key="1">
    <citation type="journal article" date="2019" name="Plant Biotechnol. J.">
        <title>Genome sequencing of the Australian wild diploid species Gossypium australe highlights disease resistance and delayed gland morphogenesis.</title>
        <authorList>
            <person name="Cai Y."/>
            <person name="Cai X."/>
            <person name="Wang Q."/>
            <person name="Wang P."/>
            <person name="Zhang Y."/>
            <person name="Cai C."/>
            <person name="Xu Y."/>
            <person name="Wang K."/>
            <person name="Zhou Z."/>
            <person name="Wang C."/>
            <person name="Geng S."/>
            <person name="Li B."/>
            <person name="Dong Q."/>
            <person name="Hou Y."/>
            <person name="Wang H."/>
            <person name="Ai P."/>
            <person name="Liu Z."/>
            <person name="Yi F."/>
            <person name="Sun M."/>
            <person name="An G."/>
            <person name="Cheng J."/>
            <person name="Zhang Y."/>
            <person name="Shi Q."/>
            <person name="Xie Y."/>
            <person name="Shi X."/>
            <person name="Chang Y."/>
            <person name="Huang F."/>
            <person name="Chen Y."/>
            <person name="Hong S."/>
            <person name="Mi L."/>
            <person name="Sun Q."/>
            <person name="Zhang L."/>
            <person name="Zhou B."/>
            <person name="Peng R."/>
            <person name="Zhang X."/>
            <person name="Liu F."/>
        </authorList>
    </citation>
    <scope>NUCLEOTIDE SEQUENCE [LARGE SCALE GENOMIC DNA]</scope>
    <source>
        <strain evidence="5">cv. PA1801</strain>
    </source>
</reference>
<dbReference type="Gene3D" id="3.30.70.270">
    <property type="match status" value="1"/>
</dbReference>
<comment type="caution">
    <text evidence="4">The sequence shown here is derived from an EMBL/GenBank/DDBJ whole genome shotgun (WGS) entry which is preliminary data.</text>
</comment>
<dbReference type="AlphaFoldDB" id="A0A5B6WG02"/>
<dbReference type="InterPro" id="IPR041588">
    <property type="entry name" value="Integrase_H2C2"/>
</dbReference>
<name>A0A5B6WG02_9ROSI</name>
<dbReference type="InterPro" id="IPR041577">
    <property type="entry name" value="RT_RNaseH_2"/>
</dbReference>
<gene>
    <name evidence="4" type="ORF">EPI10_020558</name>
</gene>
<evidence type="ECO:0000259" key="1">
    <source>
        <dbReference type="Pfam" id="PF17919"/>
    </source>
</evidence>